<dbReference type="Proteomes" id="UP000585665">
    <property type="component" value="Unassembled WGS sequence"/>
</dbReference>
<evidence type="ECO:0000256" key="1">
    <source>
        <dbReference type="SAM" id="MobiDB-lite"/>
    </source>
</evidence>
<feature type="region of interest" description="Disordered" evidence="1">
    <location>
        <begin position="290"/>
        <end position="352"/>
    </location>
</feature>
<evidence type="ECO:0008006" key="4">
    <source>
        <dbReference type="Google" id="ProtNLM"/>
    </source>
</evidence>
<name>A0A850PGI2_9PROT</name>
<evidence type="ECO:0000313" key="3">
    <source>
        <dbReference type="Proteomes" id="UP000585665"/>
    </source>
</evidence>
<comment type="caution">
    <text evidence="2">The sequence shown here is derived from an EMBL/GenBank/DDBJ whole genome shotgun (WGS) entry which is preliminary data.</text>
</comment>
<dbReference type="AlphaFoldDB" id="A0A850PGI2"/>
<feature type="compositionally biased region" description="Low complexity" evidence="1">
    <location>
        <begin position="299"/>
        <end position="336"/>
    </location>
</feature>
<accession>A0A850PGI2</accession>
<sequence length="352" mass="36134">MSQSGQTANPNRIVDLKVSGHLMTLDSGLYCIFHAPGQAPDTTSGFPGLRLSNVPGHHDDGVTIATFNNEGWLGGNHSAALVRVTAATGQIMVTVYQSQDSQQNAPHLQVVRLNDAGTQAIPATAAPAQTAPRPAALTSAPPKAPSPASIPNPEIAAHIEKRGDVGFLLGEWVGVPGSQAWIEGFSIAPHDVVAPADVEYQAVLGKGWLSPWSPGGQFCGSRGMALPILGLRVRLTGEAAAQYVPVVEATFTDGSKAGPVDDSLTVEAESLAPLEAFRVRILPRAEAGKALAGEPASGTKTAAVTKRTSSKTTAKAKTDAEAPAAGTDAPPAGTPTKSAPAAPVKGRRKRPA</sequence>
<reference evidence="2 3" key="1">
    <citation type="submission" date="2020-06" db="EMBL/GenBank/DDBJ databases">
        <title>Description of novel acetic acid bacteria.</title>
        <authorList>
            <person name="Sombolestani A."/>
        </authorList>
    </citation>
    <scope>NUCLEOTIDE SEQUENCE [LARGE SCALE GENOMIC DNA]</scope>
    <source>
        <strain evidence="2 3">LMG 27010</strain>
    </source>
</reference>
<protein>
    <recommendedName>
        <fullName evidence="4">Hydrophobic W protein</fullName>
    </recommendedName>
</protein>
<gene>
    <name evidence="2" type="ORF">HUK82_15450</name>
</gene>
<feature type="region of interest" description="Disordered" evidence="1">
    <location>
        <begin position="124"/>
        <end position="152"/>
    </location>
</feature>
<keyword evidence="3" id="KW-1185">Reference proteome</keyword>
<dbReference type="InterPro" id="IPR006637">
    <property type="entry name" value="ChW"/>
</dbReference>
<organism evidence="2 3">
    <name type="scientific">Ameyamaea chiangmaiensis</name>
    <dbReference type="NCBI Taxonomy" id="442969"/>
    <lineage>
        <taxon>Bacteria</taxon>
        <taxon>Pseudomonadati</taxon>
        <taxon>Pseudomonadota</taxon>
        <taxon>Alphaproteobacteria</taxon>
        <taxon>Acetobacterales</taxon>
        <taxon>Acetobacteraceae</taxon>
        <taxon>Ameyamaea</taxon>
    </lineage>
</organism>
<dbReference type="EMBL" id="JABXXR010000221">
    <property type="protein sequence ID" value="NVN41943.1"/>
    <property type="molecule type" value="Genomic_DNA"/>
</dbReference>
<dbReference type="Pfam" id="PF07538">
    <property type="entry name" value="ChW"/>
    <property type="match status" value="1"/>
</dbReference>
<proteinExistence type="predicted"/>
<feature type="compositionally biased region" description="Low complexity" evidence="1">
    <location>
        <begin position="124"/>
        <end position="141"/>
    </location>
</feature>
<evidence type="ECO:0000313" key="2">
    <source>
        <dbReference type="EMBL" id="NVN41943.1"/>
    </source>
</evidence>